<evidence type="ECO:0000313" key="2">
    <source>
        <dbReference type="Proteomes" id="UP000002385"/>
    </source>
</evidence>
<dbReference type="Proteomes" id="UP000002385">
    <property type="component" value="Chromosome"/>
</dbReference>
<protein>
    <submittedName>
        <fullName evidence="1">Uncharacterized protein</fullName>
    </submittedName>
</protein>
<proteinExistence type="predicted"/>
<reference evidence="2" key="1">
    <citation type="submission" date="2008-12" db="EMBL/GenBank/DDBJ databases">
        <title>Complete sequence of chromosome of Methylobacterium chloromethanicum CM4.</title>
        <authorList>
            <consortium name="US DOE Joint Genome Institute"/>
            <person name="Lucas S."/>
            <person name="Copeland A."/>
            <person name="Lapidus A."/>
            <person name="Glavina del Rio T."/>
            <person name="Dalin E."/>
            <person name="Tice H."/>
            <person name="Bruce D."/>
            <person name="Goodwin L."/>
            <person name="Pitluck S."/>
            <person name="Chertkov O."/>
            <person name="Brettin T."/>
            <person name="Detter J.C."/>
            <person name="Han C."/>
            <person name="Larimer F."/>
            <person name="Land M."/>
            <person name="Hauser L."/>
            <person name="Kyrpides N."/>
            <person name="Mikhailova N."/>
            <person name="Marx C."/>
            <person name="Richardson P."/>
        </authorList>
    </citation>
    <scope>NUCLEOTIDE SEQUENCE [LARGE SCALE GENOMIC DNA]</scope>
    <source>
        <strain evidence="2">CM4 / NCIMB 13688</strain>
    </source>
</reference>
<organism evidence="1 2">
    <name type="scientific">Methylorubrum extorquens (strain CM4 / NCIMB 13688)</name>
    <name type="common">Methylobacterium extorquens</name>
    <dbReference type="NCBI Taxonomy" id="440085"/>
    <lineage>
        <taxon>Bacteria</taxon>
        <taxon>Pseudomonadati</taxon>
        <taxon>Pseudomonadota</taxon>
        <taxon>Alphaproteobacteria</taxon>
        <taxon>Hyphomicrobiales</taxon>
        <taxon>Methylobacteriaceae</taxon>
        <taxon>Methylorubrum</taxon>
    </lineage>
</organism>
<name>B7L1V3_METC4</name>
<dbReference type="RefSeq" id="WP_012605653.1">
    <property type="nucleotide sequence ID" value="NC_011757.1"/>
</dbReference>
<dbReference type="EMBL" id="CP001298">
    <property type="protein sequence ID" value="ACK81497.1"/>
    <property type="molecule type" value="Genomic_DNA"/>
</dbReference>
<gene>
    <name evidence="1" type="ordered locus">Mchl_0575</name>
</gene>
<dbReference type="HOGENOM" id="CLU_3235872_0_0_5"/>
<evidence type="ECO:0000313" key="1">
    <source>
        <dbReference type="EMBL" id="ACK81497.1"/>
    </source>
</evidence>
<reference evidence="1 2" key="2">
    <citation type="journal article" date="2012" name="J. Bacteriol.">
        <title>Complete genome sequences of six strains of the genus Methylobacterium.</title>
        <authorList>
            <person name="Marx C.J."/>
            <person name="Bringel F."/>
            <person name="Chistoserdova L."/>
            <person name="Moulin L."/>
            <person name="Farhan Ul Haque M."/>
            <person name="Fleischman D.E."/>
            <person name="Gruffaz C."/>
            <person name="Jourand P."/>
            <person name="Knief C."/>
            <person name="Lee M.C."/>
            <person name="Muller E.E."/>
            <person name="Nadalig T."/>
            <person name="Peyraud R."/>
            <person name="Roselli S."/>
            <person name="Russ L."/>
            <person name="Goodwin L.A."/>
            <person name="Ivanova N."/>
            <person name="Kyrpides N."/>
            <person name="Lajus A."/>
            <person name="Land M.L."/>
            <person name="Medigue C."/>
            <person name="Mikhailova N."/>
            <person name="Nolan M."/>
            <person name="Woyke T."/>
            <person name="Stolyar S."/>
            <person name="Vorholt J.A."/>
            <person name="Vuilleumier S."/>
        </authorList>
    </citation>
    <scope>NUCLEOTIDE SEQUENCE [LARGE SCALE GENOMIC DNA]</scope>
    <source>
        <strain evidence="2">CM4 / NCIMB 13688</strain>
    </source>
</reference>
<accession>B7L1V3</accession>
<sequence>MSDSIHPARATGFDALVAGLEQARGAGFVSRKVCAETGLHLYV</sequence>
<dbReference type="KEGG" id="mch:Mchl_0575"/>
<dbReference type="AlphaFoldDB" id="B7L1V3"/>